<keyword evidence="4 9" id="KW-0645">Protease</keyword>
<evidence type="ECO:0000256" key="10">
    <source>
        <dbReference type="SAM" id="SignalP"/>
    </source>
</evidence>
<dbReference type="AlphaFoldDB" id="A0A0N1P2R2"/>
<evidence type="ECO:0000256" key="7">
    <source>
        <dbReference type="ARBA" id="ARBA00022833"/>
    </source>
</evidence>
<dbReference type="Proteomes" id="UP000038010">
    <property type="component" value="Unassembled WGS sequence"/>
</dbReference>
<dbReference type="InterPro" id="IPR001567">
    <property type="entry name" value="Pept_M3A_M3B_dom"/>
</dbReference>
<feature type="domain" description="Peptidase M3A/M3B catalytic" evidence="11">
    <location>
        <begin position="432"/>
        <end position="926"/>
    </location>
</feature>
<dbReference type="FunFam" id="3.40.390.10:FF:000006">
    <property type="entry name" value="Thimet oligopeptidase 1"/>
    <property type="match status" value="1"/>
</dbReference>
<keyword evidence="3" id="KW-0963">Cytoplasm</keyword>
<dbReference type="Pfam" id="PF01432">
    <property type="entry name" value="Peptidase_M3"/>
    <property type="match status" value="1"/>
</dbReference>
<dbReference type="GO" id="GO:0046872">
    <property type="term" value="F:metal ion binding"/>
    <property type="evidence" value="ECO:0007669"/>
    <property type="project" value="UniProtKB-UniRule"/>
</dbReference>
<comment type="similarity">
    <text evidence="2 9">Belongs to the peptidase M3 family.</text>
</comment>
<evidence type="ECO:0000256" key="4">
    <source>
        <dbReference type="ARBA" id="ARBA00022670"/>
    </source>
</evidence>
<keyword evidence="8 9" id="KW-0482">Metalloprotease</keyword>
<dbReference type="VEuPathDB" id="FungiDB:AB675_6143"/>
<evidence type="ECO:0000259" key="12">
    <source>
        <dbReference type="Pfam" id="PF26534"/>
    </source>
</evidence>
<keyword evidence="10" id="KW-0732">Signal</keyword>
<evidence type="ECO:0000256" key="9">
    <source>
        <dbReference type="RuleBase" id="RU003435"/>
    </source>
</evidence>
<dbReference type="Gene3D" id="1.10.1370.10">
    <property type="entry name" value="Neurolysin, domain 3"/>
    <property type="match status" value="1"/>
</dbReference>
<dbReference type="PANTHER" id="PTHR11804:SF84">
    <property type="entry name" value="SACCHAROLYSIN"/>
    <property type="match status" value="1"/>
</dbReference>
<comment type="caution">
    <text evidence="13">The sequence shown here is derived from an EMBL/GenBank/DDBJ whole genome shotgun (WGS) entry which is preliminary data.</text>
</comment>
<evidence type="ECO:0000256" key="1">
    <source>
        <dbReference type="ARBA" id="ARBA00004496"/>
    </source>
</evidence>
<evidence type="ECO:0000256" key="6">
    <source>
        <dbReference type="ARBA" id="ARBA00022801"/>
    </source>
</evidence>
<keyword evidence="6 9" id="KW-0378">Hydrolase</keyword>
<evidence type="ECO:0000256" key="3">
    <source>
        <dbReference type="ARBA" id="ARBA00022490"/>
    </source>
</evidence>
<dbReference type="PANTHER" id="PTHR11804">
    <property type="entry name" value="PROTEASE M3 THIMET OLIGOPEPTIDASE-RELATED"/>
    <property type="match status" value="1"/>
</dbReference>
<dbReference type="GO" id="GO:0006518">
    <property type="term" value="P:peptide metabolic process"/>
    <property type="evidence" value="ECO:0007669"/>
    <property type="project" value="TreeGrafter"/>
</dbReference>
<dbReference type="FunFam" id="1.20.1050.40:FF:000001">
    <property type="entry name" value="Thimet oligopeptidase 1"/>
    <property type="match status" value="1"/>
</dbReference>
<protein>
    <submittedName>
        <fullName evidence="13">Saccharolysin</fullName>
    </submittedName>
</protein>
<dbReference type="OrthoDB" id="534666at2759"/>
<dbReference type="GO" id="GO:0005758">
    <property type="term" value="C:mitochondrial intermembrane space"/>
    <property type="evidence" value="ECO:0007669"/>
    <property type="project" value="TreeGrafter"/>
</dbReference>
<dbReference type="EMBL" id="LFJN01000004">
    <property type="protein sequence ID" value="KPI44052.1"/>
    <property type="molecule type" value="Genomic_DNA"/>
</dbReference>
<dbReference type="RefSeq" id="XP_018004015.1">
    <property type="nucleotide sequence ID" value="XM_018146411.1"/>
</dbReference>
<dbReference type="GeneID" id="28738291"/>
<name>A0A0N1P2R2_9EURO</name>
<dbReference type="InterPro" id="IPR045090">
    <property type="entry name" value="Pept_M3A_M3B"/>
</dbReference>
<proteinExistence type="inferred from homology"/>
<feature type="domain" description="NTF2-like" evidence="12">
    <location>
        <begin position="49"/>
        <end position="195"/>
    </location>
</feature>
<sequence length="941" mass="105036">MHFAAALSSLVLAATAVTATPASHGGWGPWGGKPPGNGGPAGNGGYCGLSSANVNDLITGYTYILVHPGGPDFNATANRILTDDFSVYSDSINSLAGRALGGPSFQPGRQAFINSQYLTPPIPQLDTLDYFVGGDCSNLKLSWRWIASGIGSNQNKVKGIIDMDLAAGPAGGDAVGIKTVYSEFNTAAWLLNYGVQCKTPPQHIIDGISVQTHLDFYNGRIQEAPQAPPVWTATPESLVKDTKEIIAKSKKISDDIVAQLSEKDATFKNILLPQAWDENQQALETHSIGFYQSVSTDQKLRDASTEAEKLLDEAYIEAGMREDVFKLVDAVLKKGDKLDPESQRLLEKEHKGYIRNGLGLPAGPKRDRYKEIKKRLSELGIAFSKNLNEEKGGNWFTKQELAGLPEDVLSLLKSEGDKYFLTYKYPDLFPALKYCTNAEVRHKIFIGNENKCNQNVPLFKEAILLRDEAARLLGYPNHAAFRIEDKMAKTPKTVDDFLADLRSRLADGGLEEIEVLKKMKKEDVESKGEKFDGHYFLWDHRFYDRLMEERDYQLDQQLISEYFPLQTSIKGMLEIFEQLFGLEFVEVVGKDRDAISPSGKGDDIVWHPEVQVFSVWDDEGEGSQFVGYLYLDLFPREGKYGHAANFNIQPGFITENGTRRYPATALVCNFSKPTAKKPSLLKHDEVTTLFHELGHGIHDLVSRTTYSRFHGTNTVRDFVEAPSQMLENWCWTPSQLKTLSRHYSSLSDEYYESWKAASSNHTSKPEEHLPDDLIQKLIKTKNMNGALFNLRQLHFGTFDMAIHEPKDHATLEKTDVTELYNSLRHDISKIEGPEALGKGNNWGNGEATFGHLMGGYDAGYYGYLSSQVYSTDMFYSVFKKDPMNPKEGRRYRYTVLEKGGSQDEMKTLIEFLGREPDTEPFYDDLGIGKGTQSGAAATASL</sequence>
<evidence type="ECO:0000256" key="8">
    <source>
        <dbReference type="ARBA" id="ARBA00023049"/>
    </source>
</evidence>
<dbReference type="SUPFAM" id="SSF55486">
    <property type="entry name" value="Metalloproteases ('zincins'), catalytic domain"/>
    <property type="match status" value="1"/>
</dbReference>
<evidence type="ECO:0000313" key="13">
    <source>
        <dbReference type="EMBL" id="KPI44052.1"/>
    </source>
</evidence>
<dbReference type="GO" id="GO:0006508">
    <property type="term" value="P:proteolysis"/>
    <property type="evidence" value="ECO:0007669"/>
    <property type="project" value="UniProtKB-KW"/>
</dbReference>
<dbReference type="InterPro" id="IPR024079">
    <property type="entry name" value="MetalloPept_cat_dom_sf"/>
</dbReference>
<dbReference type="CDD" id="cd06455">
    <property type="entry name" value="M3A_TOP"/>
    <property type="match status" value="1"/>
</dbReference>
<feature type="chain" id="PRO_5005879537" evidence="10">
    <location>
        <begin position="20"/>
        <end position="941"/>
    </location>
</feature>
<dbReference type="InterPro" id="IPR024077">
    <property type="entry name" value="Neurolysin/TOP_dom2"/>
</dbReference>
<dbReference type="InterPro" id="IPR058645">
    <property type="entry name" value="NTF2-like_dom_7"/>
</dbReference>
<reference evidence="13 14" key="1">
    <citation type="submission" date="2015-06" db="EMBL/GenBank/DDBJ databases">
        <title>Draft genome of the ant-associated black yeast Phialophora attae CBS 131958.</title>
        <authorList>
            <person name="Moreno L.F."/>
            <person name="Stielow B.J."/>
            <person name="de Hoog S."/>
            <person name="Vicente V.A."/>
            <person name="Weiss V.A."/>
            <person name="de Vries M."/>
            <person name="Cruz L.M."/>
            <person name="Souza E.M."/>
        </authorList>
    </citation>
    <scope>NUCLEOTIDE SEQUENCE [LARGE SCALE GENOMIC DNA]</scope>
    <source>
        <strain evidence="13 14">CBS 131958</strain>
    </source>
</reference>
<dbReference type="Pfam" id="PF26534">
    <property type="entry name" value="NTF2_7"/>
    <property type="match status" value="1"/>
</dbReference>
<evidence type="ECO:0000259" key="11">
    <source>
        <dbReference type="Pfam" id="PF01432"/>
    </source>
</evidence>
<dbReference type="GO" id="GO:0004222">
    <property type="term" value="F:metalloendopeptidase activity"/>
    <property type="evidence" value="ECO:0007669"/>
    <property type="project" value="InterPro"/>
</dbReference>
<organism evidence="13 14">
    <name type="scientific">Cyphellophora attinorum</name>
    <dbReference type="NCBI Taxonomy" id="1664694"/>
    <lineage>
        <taxon>Eukaryota</taxon>
        <taxon>Fungi</taxon>
        <taxon>Dikarya</taxon>
        <taxon>Ascomycota</taxon>
        <taxon>Pezizomycotina</taxon>
        <taxon>Eurotiomycetes</taxon>
        <taxon>Chaetothyriomycetidae</taxon>
        <taxon>Chaetothyriales</taxon>
        <taxon>Cyphellophoraceae</taxon>
        <taxon>Cyphellophora</taxon>
    </lineage>
</organism>
<keyword evidence="14" id="KW-1185">Reference proteome</keyword>
<dbReference type="STRING" id="1664694.A0A0N1P2R2"/>
<dbReference type="Gene3D" id="3.40.390.10">
    <property type="entry name" value="Collagenase (Catalytic Domain)"/>
    <property type="match status" value="1"/>
</dbReference>
<evidence type="ECO:0000256" key="5">
    <source>
        <dbReference type="ARBA" id="ARBA00022723"/>
    </source>
</evidence>
<evidence type="ECO:0000256" key="2">
    <source>
        <dbReference type="ARBA" id="ARBA00006040"/>
    </source>
</evidence>
<dbReference type="InterPro" id="IPR024080">
    <property type="entry name" value="Neurolysin/TOP_N"/>
</dbReference>
<keyword evidence="5 9" id="KW-0479">Metal-binding</keyword>
<keyword evidence="7 9" id="KW-0862">Zinc</keyword>
<comment type="subcellular location">
    <subcellularLocation>
        <location evidence="1">Cytoplasm</location>
    </subcellularLocation>
</comment>
<comment type="cofactor">
    <cofactor evidence="9">
        <name>Zn(2+)</name>
        <dbReference type="ChEBI" id="CHEBI:29105"/>
    </cofactor>
    <text evidence="9">Binds 1 zinc ion.</text>
</comment>
<feature type="signal peptide" evidence="10">
    <location>
        <begin position="1"/>
        <end position="19"/>
    </location>
</feature>
<gene>
    <name evidence="13" type="ORF">AB675_6143</name>
</gene>
<evidence type="ECO:0000313" key="14">
    <source>
        <dbReference type="Proteomes" id="UP000038010"/>
    </source>
</evidence>
<dbReference type="Gene3D" id="1.20.1050.40">
    <property type="entry name" value="Endopeptidase. Chain P, domain 1"/>
    <property type="match status" value="1"/>
</dbReference>
<accession>A0A0N1P2R2</accession>